<dbReference type="PANTHER" id="PTHR34502:SF3">
    <property type="entry name" value="DUF6594 DOMAIN-CONTAINING PROTEIN"/>
    <property type="match status" value="1"/>
</dbReference>
<dbReference type="PANTHER" id="PTHR34502">
    <property type="entry name" value="DUF6594 DOMAIN-CONTAINING PROTEIN-RELATED"/>
    <property type="match status" value="1"/>
</dbReference>
<dbReference type="EMBL" id="MU006231">
    <property type="protein sequence ID" value="KAF2823776.1"/>
    <property type="molecule type" value="Genomic_DNA"/>
</dbReference>
<feature type="domain" description="DUF6594" evidence="2">
    <location>
        <begin position="18"/>
        <end position="269"/>
    </location>
</feature>
<dbReference type="Pfam" id="PF20237">
    <property type="entry name" value="DUF6594"/>
    <property type="match status" value="1"/>
</dbReference>
<proteinExistence type="predicted"/>
<gene>
    <name evidence="3" type="ORF">CC86DRAFT_298332</name>
</gene>
<feature type="transmembrane region" description="Helical" evidence="1">
    <location>
        <begin position="231"/>
        <end position="250"/>
    </location>
</feature>
<protein>
    <recommendedName>
        <fullName evidence="2">DUF6594 domain-containing protein</fullName>
    </recommendedName>
</protein>
<name>A0A6A6ZSH1_9PLEO</name>
<keyword evidence="1" id="KW-0812">Transmembrane</keyword>
<feature type="transmembrane region" description="Helical" evidence="1">
    <location>
        <begin position="257"/>
        <end position="277"/>
    </location>
</feature>
<feature type="transmembrane region" description="Helical" evidence="1">
    <location>
        <begin position="205"/>
        <end position="225"/>
    </location>
</feature>
<dbReference type="OrthoDB" id="5341582at2759"/>
<evidence type="ECO:0000256" key="1">
    <source>
        <dbReference type="SAM" id="Phobius"/>
    </source>
</evidence>
<organism evidence="3 4">
    <name type="scientific">Ophiobolus disseminans</name>
    <dbReference type="NCBI Taxonomy" id="1469910"/>
    <lineage>
        <taxon>Eukaryota</taxon>
        <taxon>Fungi</taxon>
        <taxon>Dikarya</taxon>
        <taxon>Ascomycota</taxon>
        <taxon>Pezizomycotina</taxon>
        <taxon>Dothideomycetes</taxon>
        <taxon>Pleosporomycetidae</taxon>
        <taxon>Pleosporales</taxon>
        <taxon>Pleosporineae</taxon>
        <taxon>Phaeosphaeriaceae</taxon>
        <taxon>Ophiobolus</taxon>
    </lineage>
</organism>
<dbReference type="Proteomes" id="UP000799424">
    <property type="component" value="Unassembled WGS sequence"/>
</dbReference>
<evidence type="ECO:0000259" key="2">
    <source>
        <dbReference type="Pfam" id="PF20237"/>
    </source>
</evidence>
<dbReference type="AlphaFoldDB" id="A0A6A6ZSH1"/>
<accession>A0A6A6ZSH1</accession>
<sequence length="279" mass="31640">MCCWINNQVVTTTFPAGYPSFAAFLGSHASFRIFRRFTSLRLRLMLCKQDDLCILEQQLDAIDSSESRLLYLGSVRQDQNAERKRVLHEIDVALCEYEKDSLVERNERTFARQEGRSRDLTNVRNWLSDKGSIARKESEYIENSTDLMTLEKPAEDSALDGAAGMIERVLMRLPRLLSSRLRVSHSSEPRLWIFPRRLLHGLARVLLAWLLIALLFVPIVLIYGTKSVRTRLILIGVSATLFIFILTVGTKAKTAEVFVAGTTYATVLVVFLAQNGIDV</sequence>
<dbReference type="InterPro" id="IPR046529">
    <property type="entry name" value="DUF6594"/>
</dbReference>
<keyword evidence="1" id="KW-1133">Transmembrane helix</keyword>
<reference evidence="3" key="1">
    <citation type="journal article" date="2020" name="Stud. Mycol.">
        <title>101 Dothideomycetes genomes: a test case for predicting lifestyles and emergence of pathogens.</title>
        <authorList>
            <person name="Haridas S."/>
            <person name="Albert R."/>
            <person name="Binder M."/>
            <person name="Bloem J."/>
            <person name="Labutti K."/>
            <person name="Salamov A."/>
            <person name="Andreopoulos B."/>
            <person name="Baker S."/>
            <person name="Barry K."/>
            <person name="Bills G."/>
            <person name="Bluhm B."/>
            <person name="Cannon C."/>
            <person name="Castanera R."/>
            <person name="Culley D."/>
            <person name="Daum C."/>
            <person name="Ezra D."/>
            <person name="Gonzalez J."/>
            <person name="Henrissat B."/>
            <person name="Kuo A."/>
            <person name="Liang C."/>
            <person name="Lipzen A."/>
            <person name="Lutzoni F."/>
            <person name="Magnuson J."/>
            <person name="Mondo S."/>
            <person name="Nolan M."/>
            <person name="Ohm R."/>
            <person name="Pangilinan J."/>
            <person name="Park H.-J."/>
            <person name="Ramirez L."/>
            <person name="Alfaro M."/>
            <person name="Sun H."/>
            <person name="Tritt A."/>
            <person name="Yoshinaga Y."/>
            <person name="Zwiers L.-H."/>
            <person name="Turgeon B."/>
            <person name="Goodwin S."/>
            <person name="Spatafora J."/>
            <person name="Crous P."/>
            <person name="Grigoriev I."/>
        </authorList>
    </citation>
    <scope>NUCLEOTIDE SEQUENCE</scope>
    <source>
        <strain evidence="3">CBS 113818</strain>
    </source>
</reference>
<evidence type="ECO:0000313" key="4">
    <source>
        <dbReference type="Proteomes" id="UP000799424"/>
    </source>
</evidence>
<keyword evidence="1" id="KW-0472">Membrane</keyword>
<keyword evidence="4" id="KW-1185">Reference proteome</keyword>
<evidence type="ECO:0000313" key="3">
    <source>
        <dbReference type="EMBL" id="KAF2823776.1"/>
    </source>
</evidence>